<feature type="region of interest" description="Disordered" evidence="5">
    <location>
        <begin position="147"/>
        <end position="188"/>
    </location>
</feature>
<keyword evidence="4" id="KW-0539">Nucleus</keyword>
<dbReference type="EMBL" id="JANBOH010000268">
    <property type="protein sequence ID" value="KAJ1643324.1"/>
    <property type="molecule type" value="Genomic_DNA"/>
</dbReference>
<evidence type="ECO:0000313" key="7">
    <source>
        <dbReference type="Proteomes" id="UP001145021"/>
    </source>
</evidence>
<protein>
    <recommendedName>
        <fullName evidence="8">DNA-directed RNA polymerase III subunit RPC4</fullName>
    </recommendedName>
</protein>
<accession>A0A9W7XI99</accession>
<feature type="region of interest" description="Disordered" evidence="5">
    <location>
        <begin position="333"/>
        <end position="362"/>
    </location>
</feature>
<evidence type="ECO:0000256" key="2">
    <source>
        <dbReference type="ARBA" id="ARBA00022478"/>
    </source>
</evidence>
<evidence type="ECO:0000256" key="5">
    <source>
        <dbReference type="SAM" id="MobiDB-lite"/>
    </source>
</evidence>
<gene>
    <name evidence="6" type="ORF">LPJ64_004900</name>
</gene>
<evidence type="ECO:0000313" key="6">
    <source>
        <dbReference type="EMBL" id="KAJ1643324.1"/>
    </source>
</evidence>
<dbReference type="AlphaFoldDB" id="A0A9W7XI99"/>
<comment type="subcellular location">
    <subcellularLocation>
        <location evidence="1">Nucleus</location>
    </subcellularLocation>
</comment>
<dbReference type="GO" id="GO:0003677">
    <property type="term" value="F:DNA binding"/>
    <property type="evidence" value="ECO:0007669"/>
    <property type="project" value="InterPro"/>
</dbReference>
<keyword evidence="2" id="KW-0240">DNA-directed RNA polymerase</keyword>
<feature type="compositionally biased region" description="Acidic residues" evidence="5">
    <location>
        <begin position="341"/>
        <end position="358"/>
    </location>
</feature>
<feature type="compositionally biased region" description="Low complexity" evidence="5">
    <location>
        <begin position="14"/>
        <end position="27"/>
    </location>
</feature>
<keyword evidence="3" id="KW-0804">Transcription</keyword>
<dbReference type="GO" id="GO:0005666">
    <property type="term" value="C:RNA polymerase III complex"/>
    <property type="evidence" value="ECO:0007669"/>
    <property type="project" value="InterPro"/>
</dbReference>
<evidence type="ECO:0000256" key="1">
    <source>
        <dbReference type="ARBA" id="ARBA00004123"/>
    </source>
</evidence>
<keyword evidence="7" id="KW-1185">Reference proteome</keyword>
<evidence type="ECO:0008006" key="8">
    <source>
        <dbReference type="Google" id="ProtNLM"/>
    </source>
</evidence>
<evidence type="ECO:0000256" key="4">
    <source>
        <dbReference type="ARBA" id="ARBA00023242"/>
    </source>
</evidence>
<dbReference type="PANTHER" id="PTHR13408:SF0">
    <property type="entry name" value="DNA-DIRECTED RNA POLYMERASE III SUBUNIT RPC4"/>
    <property type="match status" value="1"/>
</dbReference>
<feature type="region of interest" description="Disordered" evidence="5">
    <location>
        <begin position="1"/>
        <end position="125"/>
    </location>
</feature>
<evidence type="ECO:0000256" key="3">
    <source>
        <dbReference type="ARBA" id="ARBA00023163"/>
    </source>
</evidence>
<dbReference type="Pfam" id="PF05132">
    <property type="entry name" value="RNA_pol_Rpc4"/>
    <property type="match status" value="1"/>
</dbReference>
<proteinExistence type="predicted"/>
<sequence>MPDIPSQGDEKPSSRPSSSLRGGSSLRGRGRGRGLSSSSSTTGGPSLPSERLTSIRNRPTSTPSAATTPTTGGSKLVFKPTIPARRNKKEPSSLLTNTLPEAKREKKDEKRPDRGRGRGMMRARERPALIESVSGPFAQGPALISSVGRRGMTGTSGPMPSAMGGLGDASGVKAEGGATGDSKPGGSEDVELVMLTDHNALDNNSAVEVQTEEMAIQAVEEMNRLRLDFSVAEFFSGDCKTTEGELAAGLDEKMMVFQIPQLPEFDLAPEIIQRRLASKQKKLMKQRIAAEKIKEDIKPSIVDIDAAADNSAINVDVKPDIRQLEMMEDVKPDLSKLAIEDDKDDSEPEDEDQENDDQADGRVGTLVVLKSGAVRMKIGDIVLDVSRGADCQFMRGLLAIDQREPHSAFLLGNVDQQFLCTPDLDSIPDLEQQE</sequence>
<feature type="compositionally biased region" description="Low complexity" evidence="5">
    <location>
        <begin position="34"/>
        <end position="49"/>
    </location>
</feature>
<dbReference type="InterPro" id="IPR007811">
    <property type="entry name" value="RPC4"/>
</dbReference>
<organism evidence="6 7">
    <name type="scientific">Coemansia asiatica</name>
    <dbReference type="NCBI Taxonomy" id="1052880"/>
    <lineage>
        <taxon>Eukaryota</taxon>
        <taxon>Fungi</taxon>
        <taxon>Fungi incertae sedis</taxon>
        <taxon>Zoopagomycota</taxon>
        <taxon>Kickxellomycotina</taxon>
        <taxon>Kickxellomycetes</taxon>
        <taxon>Kickxellales</taxon>
        <taxon>Kickxellaceae</taxon>
        <taxon>Coemansia</taxon>
    </lineage>
</organism>
<comment type="caution">
    <text evidence="6">The sequence shown here is derived from an EMBL/GenBank/DDBJ whole genome shotgun (WGS) entry which is preliminary data.</text>
</comment>
<feature type="compositionally biased region" description="Low complexity" evidence="5">
    <location>
        <begin position="59"/>
        <end position="74"/>
    </location>
</feature>
<dbReference type="GO" id="GO:0042797">
    <property type="term" value="P:tRNA transcription by RNA polymerase III"/>
    <property type="evidence" value="ECO:0007669"/>
    <property type="project" value="TreeGrafter"/>
</dbReference>
<dbReference type="Proteomes" id="UP001145021">
    <property type="component" value="Unassembled WGS sequence"/>
</dbReference>
<reference evidence="6" key="1">
    <citation type="submission" date="2022-07" db="EMBL/GenBank/DDBJ databases">
        <title>Phylogenomic reconstructions and comparative analyses of Kickxellomycotina fungi.</title>
        <authorList>
            <person name="Reynolds N.K."/>
            <person name="Stajich J.E."/>
            <person name="Barry K."/>
            <person name="Grigoriev I.V."/>
            <person name="Crous P."/>
            <person name="Smith M.E."/>
        </authorList>
    </citation>
    <scope>NUCLEOTIDE SEQUENCE</scope>
    <source>
        <strain evidence="6">NBRC 105413</strain>
    </source>
</reference>
<name>A0A9W7XI99_9FUNG</name>
<feature type="compositionally biased region" description="Basic and acidic residues" evidence="5">
    <location>
        <begin position="101"/>
        <end position="125"/>
    </location>
</feature>
<dbReference type="PANTHER" id="PTHR13408">
    <property type="entry name" value="DNA-DIRECTED RNA POLYMERASE III"/>
    <property type="match status" value="1"/>
</dbReference>